<feature type="domain" description="Immunoglobulin subtype 2" evidence="3">
    <location>
        <begin position="694"/>
        <end position="756"/>
    </location>
</feature>
<evidence type="ECO:0000313" key="5">
    <source>
        <dbReference type="EMBL" id="MFD2561233.1"/>
    </source>
</evidence>
<dbReference type="Gene3D" id="2.60.40.10">
    <property type="entry name" value="Immunoglobulins"/>
    <property type="match status" value="2"/>
</dbReference>
<dbReference type="InterPro" id="IPR003598">
    <property type="entry name" value="Ig_sub2"/>
</dbReference>
<dbReference type="InterPro" id="IPR036179">
    <property type="entry name" value="Ig-like_dom_sf"/>
</dbReference>
<keyword evidence="1" id="KW-0433">Leucine-rich repeat</keyword>
<evidence type="ECO:0000256" key="2">
    <source>
        <dbReference type="ARBA" id="ARBA00022737"/>
    </source>
</evidence>
<dbReference type="PANTHER" id="PTHR48054:SF82">
    <property type="entry name" value="LRR RECEPTOR-LIKE SERINE_THREONINE-PROTEIN KINASE FLS2"/>
    <property type="match status" value="1"/>
</dbReference>
<dbReference type="Gene3D" id="3.80.10.10">
    <property type="entry name" value="Ribonuclease Inhibitor"/>
    <property type="match status" value="6"/>
</dbReference>
<gene>
    <name evidence="5" type="ORF">ACFSR1_01050</name>
</gene>
<accession>A0ABW5L8M3</accession>
<proteinExistence type="predicted"/>
<dbReference type="SUPFAM" id="SSF52058">
    <property type="entry name" value="L domain-like"/>
    <property type="match status" value="4"/>
</dbReference>
<dbReference type="Pfam" id="PF00560">
    <property type="entry name" value="LRR_1"/>
    <property type="match status" value="5"/>
</dbReference>
<dbReference type="InterPro" id="IPR055414">
    <property type="entry name" value="LRR_R13L4/SHOC2-like"/>
</dbReference>
<dbReference type="PANTHER" id="PTHR48054">
    <property type="entry name" value="RECEPTOR KINASE-LIKE PROTEIN XA21"/>
    <property type="match status" value="1"/>
</dbReference>
<dbReference type="InterPro" id="IPR001611">
    <property type="entry name" value="Leu-rich_rpt"/>
</dbReference>
<dbReference type="EMBL" id="JBHULE010000002">
    <property type="protein sequence ID" value="MFD2561233.1"/>
    <property type="molecule type" value="Genomic_DNA"/>
</dbReference>
<dbReference type="RefSeq" id="WP_378288765.1">
    <property type="nucleotide sequence ID" value="NZ_JBHULE010000002.1"/>
</dbReference>
<dbReference type="Pfam" id="PF23598">
    <property type="entry name" value="LRR_14"/>
    <property type="match status" value="1"/>
</dbReference>
<feature type="domain" description="Immunoglobulin subtype 2" evidence="3">
    <location>
        <begin position="1211"/>
        <end position="1273"/>
    </location>
</feature>
<organism evidence="5 6">
    <name type="scientific">Aquimarina rubra</name>
    <dbReference type="NCBI Taxonomy" id="1920033"/>
    <lineage>
        <taxon>Bacteria</taxon>
        <taxon>Pseudomonadati</taxon>
        <taxon>Bacteroidota</taxon>
        <taxon>Flavobacteriia</taxon>
        <taxon>Flavobacteriales</taxon>
        <taxon>Flavobacteriaceae</taxon>
        <taxon>Aquimarina</taxon>
    </lineage>
</organism>
<keyword evidence="2" id="KW-0677">Repeat</keyword>
<evidence type="ECO:0000259" key="4">
    <source>
        <dbReference type="SMART" id="SM00409"/>
    </source>
</evidence>
<dbReference type="SMART" id="SM00409">
    <property type="entry name" value="IG"/>
    <property type="match status" value="3"/>
</dbReference>
<evidence type="ECO:0000259" key="3">
    <source>
        <dbReference type="SMART" id="SM00408"/>
    </source>
</evidence>
<dbReference type="InterPro" id="IPR013783">
    <property type="entry name" value="Ig-like_fold"/>
</dbReference>
<dbReference type="Proteomes" id="UP001597319">
    <property type="component" value="Unassembled WGS sequence"/>
</dbReference>
<reference evidence="6" key="1">
    <citation type="journal article" date="2019" name="Int. J. Syst. Evol. Microbiol.">
        <title>The Global Catalogue of Microorganisms (GCM) 10K type strain sequencing project: providing services to taxonomists for standard genome sequencing and annotation.</title>
        <authorList>
            <consortium name="The Broad Institute Genomics Platform"/>
            <consortium name="The Broad Institute Genome Sequencing Center for Infectious Disease"/>
            <person name="Wu L."/>
            <person name="Ma J."/>
        </authorList>
    </citation>
    <scope>NUCLEOTIDE SEQUENCE [LARGE SCALE GENOMIC DNA]</scope>
    <source>
        <strain evidence="6">KCTC 52274</strain>
    </source>
</reference>
<dbReference type="SMART" id="SM00408">
    <property type="entry name" value="IGc2"/>
    <property type="match status" value="3"/>
</dbReference>
<dbReference type="PROSITE" id="PS51450">
    <property type="entry name" value="LRR"/>
    <property type="match status" value="1"/>
</dbReference>
<evidence type="ECO:0000313" key="6">
    <source>
        <dbReference type="Proteomes" id="UP001597319"/>
    </source>
</evidence>
<protein>
    <submittedName>
        <fullName evidence="5">Immunoglobulin domain-containing protein</fullName>
    </submittedName>
</protein>
<name>A0ABW5L8M3_9FLAO</name>
<dbReference type="SMART" id="SM00369">
    <property type="entry name" value="LRR_TYP"/>
    <property type="match status" value="9"/>
</dbReference>
<evidence type="ECO:0000256" key="1">
    <source>
        <dbReference type="ARBA" id="ARBA00022614"/>
    </source>
</evidence>
<dbReference type="InterPro" id="IPR052592">
    <property type="entry name" value="LRR-RLK"/>
</dbReference>
<feature type="domain" description="Immunoglobulin" evidence="4">
    <location>
        <begin position="1204"/>
        <end position="1290"/>
    </location>
</feature>
<keyword evidence="6" id="KW-1185">Reference proteome</keyword>
<dbReference type="InterPro" id="IPR003591">
    <property type="entry name" value="Leu-rich_rpt_typical-subtyp"/>
</dbReference>
<dbReference type="InterPro" id="IPR003599">
    <property type="entry name" value="Ig_sub"/>
</dbReference>
<feature type="domain" description="Immunoglobulin" evidence="4">
    <location>
        <begin position="220"/>
        <end position="299"/>
    </location>
</feature>
<dbReference type="SUPFAM" id="SSF48726">
    <property type="entry name" value="Immunoglobulin"/>
    <property type="match status" value="1"/>
</dbReference>
<sequence>MKNSNRYTSSITIFLFLIVGIHNMWAQVSQAERDALIDLYNSTNGDNWTNTVAGDRVWQINDPNSDVSTWYGVILGNNGHISSINLGFNNLNGVIPASLSSLKQFSSILILALQGNKLTGNIPPELGELSSLVNLVLFENDLSGSIPMELVQLNKLVILWLSNNNFSGDIPNFSVLPDLGLMIIDNNRFVFSDFEDEFNSYRLTTNNGFQYISQAKVDTEETLSVTEGGSITLTSNVLTSDNNNYQWYKDGVAIANETNKDLVISNAVNTDAGEYMFRATNSVVINLELERNPITLTVTANADCVSAAERQALVDLYNATNGDQWKNTVGGNQPWLVNDPNSSVCDWFGIVVVDGKVTQLKLPINNLSGSIPSSISQLSGLRDLRLGSNNFSGTTLPNEIGELTELRILGINNCKFEGPFPIQFTGLSELTFLNAEKNNFTGTLPIEINKLKKLEVLELNQNQLSGAIPFEIGALESLTYLRMFSNQFTGQLPTSLGDLSNLVMLNLGGNSFTSKLPEEIGKLKKLKYLVLNNCGLYGNIPAKIGEMSSLITMSMYNNQFEGSIPVEFEQLKNSIENIILQGNQLSGNIPDELGQLENLKILNLNSNQFTGSIPVSLGELTNLKELRIEVNQLEGRIPDFAALSGLTNLRIQQNKFIFSDFETEFDGYVSKLGSNFKYSPQAKVDEEETRDVSIGEGPITLSSDQLISPNNSYQWYKTVNNITTAIPDATSKEYIIADVDESDAGVYHFLATNSVITDLELRRNPVTVSISNDCVSAQERQALIDFYVALDGANWINTRQNNQPWLINDPNSSVCDWFGVTVVDGKVTELRLENNNLVGALPNEITGLVHLQTIWLAKNKLSGNIPAVLGQMNTLTTIRLNQNEFSGSVPPELGGLNNLTGLFLYSNQLTGTIPVELSELSSLLYLNLSYNQLTGTIPLELSQLKNTLQQLHLMHNQLTGTIPKELGLLSRLVILNLNSNRLTGSIPKELGDLSGLTQLWLDVNELSGTIPPELGALTKINSLKLNTNQLSEGIPIELTNLKQARVFYLFDNQLTGPIHPEFGAMRELRYFDISKNQLDGSIPTSFGNLTNAKFIDISVNKLTGAIPSEIGQLSTALQFFSANNNQLEGSIPPSFMNLEKLIKLNLGRNQLSGKIPDLSGISTLTALYIQYNEFIFSDFETEFVKYKTQLETFQYSPQAKVDTAEARSVSIGEGPIILSSNQLTSENNSYQWYKKVGETATPIADATSKDFVITEVKEEDAGAYYFLASNSIITNPDLILERNPITLVIGTTGGDCTNLLETIGVDTSFETAISVVTDGRNESLGDTGWTVGQGTPDTFLPPLTNTTDDLFLEYNFQNSPNGGVCAGGLRANDQTESFGTELSGIIPGTTYIIEFYQANATNLLIPQLREEAYGSWEVQFGDETKTSFPMAPNSSNITWQRASLEFVANSSSEQIEFIAHSSAFDINNSYPVYVLIDGIRIYPKPISSTDTCTDINTQGFCTLGDNELTFADVVSPVSGTTNWYSEQVGGVLYNQTQSLYSLSNFIIWADNGEGDRVPVEIVFDLGAPKGNTNQFFDIQDVPTVENLIAEGENVTWYDSEDGTTSLNKDTILIDGKTYYAAQGNNPCRLQVTVKIGISNPKGDGYQVFCSNNNPTIADIVMETTNPEYTIAWYADETTTESLDTNTLLSNNATYYAVQTNGVEQSAVRVPVRIKIIDVTALYKRYDRDILVPENSVIGLLTKFYGYSEDTVWYTSEFGNETFREGTKLEKGITYYARIGQGLCSASAILAVTVQIDDVEEPERISCIKFIPKPGSKYVISAWVRESTKIGKDPVTLQFDDVKYQFINLIGQLKDKVLNKTSIPLVYVPKNDVLFDGDVEGLLPFVKGNTDRNLTVYDFSLIKEEVNGLERSIGFSFSLAKGGPEFRYITPKVALKVNGIGFKIKRKFHLPILFEDTPKDHISINFNDVEIRNGNFYIVSEFFFNSNNNKNPFLVREYENQVSKPTISGFEASPQVFTNFEDTDQVALEYVNSSIDLSYLDINGNTIILTNDQAVFNPQGSVIDGWQRVSSSFTIPSNAASMTITLRNSATENSNGIAYFDDVRIYPFNGNMKTFVYDPVTQWLRAELDENNYATFYEYDKEGGLIRVKKETEEGVYTIQETRSGTSKKNSTR</sequence>
<comment type="caution">
    <text evidence="5">The sequence shown here is derived from an EMBL/GenBank/DDBJ whole genome shotgun (WGS) entry which is preliminary data.</text>
</comment>
<feature type="domain" description="Immunoglobulin" evidence="4">
    <location>
        <begin position="679"/>
        <end position="771"/>
    </location>
</feature>
<dbReference type="Pfam" id="PF13927">
    <property type="entry name" value="Ig_3"/>
    <property type="match status" value="1"/>
</dbReference>
<dbReference type="Gene3D" id="2.60.120.260">
    <property type="entry name" value="Galactose-binding domain-like"/>
    <property type="match status" value="1"/>
</dbReference>
<feature type="domain" description="Immunoglobulin subtype 2" evidence="3">
    <location>
        <begin position="226"/>
        <end position="284"/>
    </location>
</feature>
<dbReference type="SMART" id="SM00365">
    <property type="entry name" value="LRR_SD22"/>
    <property type="match status" value="7"/>
</dbReference>
<dbReference type="InterPro" id="IPR032675">
    <property type="entry name" value="LRR_dom_sf"/>
</dbReference>